<gene>
    <name evidence="2" type="ORF">PCOR1329_LOCUS61657</name>
</gene>
<proteinExistence type="predicted"/>
<name>A0ABN9VVN3_9DINO</name>
<accession>A0ABN9VVN3</accession>
<dbReference type="EMBL" id="CAUYUJ010017760">
    <property type="protein sequence ID" value="CAK0877657.1"/>
    <property type="molecule type" value="Genomic_DNA"/>
</dbReference>
<comment type="caution">
    <text evidence="2">The sequence shown here is derived from an EMBL/GenBank/DDBJ whole genome shotgun (WGS) entry which is preliminary data.</text>
</comment>
<protein>
    <submittedName>
        <fullName evidence="2">Uncharacterized protein</fullName>
    </submittedName>
</protein>
<dbReference type="Proteomes" id="UP001189429">
    <property type="component" value="Unassembled WGS sequence"/>
</dbReference>
<feature type="region of interest" description="Disordered" evidence="1">
    <location>
        <begin position="1"/>
        <end position="35"/>
    </location>
</feature>
<evidence type="ECO:0000313" key="2">
    <source>
        <dbReference type="EMBL" id="CAK0877657.1"/>
    </source>
</evidence>
<organism evidence="2 3">
    <name type="scientific">Prorocentrum cordatum</name>
    <dbReference type="NCBI Taxonomy" id="2364126"/>
    <lineage>
        <taxon>Eukaryota</taxon>
        <taxon>Sar</taxon>
        <taxon>Alveolata</taxon>
        <taxon>Dinophyceae</taxon>
        <taxon>Prorocentrales</taxon>
        <taxon>Prorocentraceae</taxon>
        <taxon>Prorocentrum</taxon>
    </lineage>
</organism>
<evidence type="ECO:0000256" key="1">
    <source>
        <dbReference type="SAM" id="MobiDB-lite"/>
    </source>
</evidence>
<sequence>MLRGVPGSLAPPPAPPRWANSYLASAPVGHPPCTKRKTTARASALAAMALLSRCSTSCVVGAARGSLQRRQPPKGSTACQHSASGRRRQSGASPRPIPPSQSQAVQPSVLLPRVATSS</sequence>
<evidence type="ECO:0000313" key="3">
    <source>
        <dbReference type="Proteomes" id="UP001189429"/>
    </source>
</evidence>
<reference evidence="2" key="1">
    <citation type="submission" date="2023-10" db="EMBL/GenBank/DDBJ databases">
        <authorList>
            <person name="Chen Y."/>
            <person name="Shah S."/>
            <person name="Dougan E. K."/>
            <person name="Thang M."/>
            <person name="Chan C."/>
        </authorList>
    </citation>
    <scope>NUCLEOTIDE SEQUENCE [LARGE SCALE GENOMIC DNA]</scope>
</reference>
<keyword evidence="3" id="KW-1185">Reference proteome</keyword>
<feature type="region of interest" description="Disordered" evidence="1">
    <location>
        <begin position="64"/>
        <end position="118"/>
    </location>
</feature>